<keyword evidence="3" id="KW-1185">Reference proteome</keyword>
<proteinExistence type="predicted"/>
<organism evidence="2 3">
    <name type="scientific">Azospirillum baldaniorum</name>
    <dbReference type="NCBI Taxonomy" id="1064539"/>
    <lineage>
        <taxon>Bacteria</taxon>
        <taxon>Pseudomonadati</taxon>
        <taxon>Pseudomonadota</taxon>
        <taxon>Alphaproteobacteria</taxon>
        <taxon>Rhodospirillales</taxon>
        <taxon>Azospirillaceae</taxon>
        <taxon>Azospirillum</taxon>
    </lineage>
</organism>
<evidence type="ECO:0000313" key="2">
    <source>
        <dbReference type="EMBL" id="CCC97035.1"/>
    </source>
</evidence>
<feature type="region of interest" description="Disordered" evidence="1">
    <location>
        <begin position="351"/>
        <end position="507"/>
    </location>
</feature>
<feature type="compositionally biased region" description="Low complexity" evidence="1">
    <location>
        <begin position="431"/>
        <end position="444"/>
    </location>
</feature>
<feature type="compositionally biased region" description="Basic and acidic residues" evidence="1">
    <location>
        <begin position="360"/>
        <end position="382"/>
    </location>
</feature>
<reference evidence="2 3" key="1">
    <citation type="journal article" date="2011" name="PLoS Genet.">
        <title>Azospirillum genomes reveal transition of bacteria from aquatic to terrestrial environments.</title>
        <authorList>
            <person name="Wisniewski-Dye F."/>
            <person name="Borziak K."/>
            <person name="Khalsa-Moyers G."/>
            <person name="Alexandre G."/>
            <person name="Sukharnikov L.O."/>
            <person name="Wuichet K."/>
            <person name="Hurst G.B."/>
            <person name="McDonald W.H."/>
            <person name="Robertson J.S."/>
            <person name="Barbe V."/>
            <person name="Calteau A."/>
            <person name="Rouy Z."/>
            <person name="Mangenot S."/>
            <person name="Prigent-Combaret C."/>
            <person name="Normand P."/>
            <person name="Boyer M."/>
            <person name="Siguier P."/>
            <person name="Dessaux Y."/>
            <person name="Elmerich C."/>
            <person name="Condemine G."/>
            <person name="Krishnen G."/>
            <person name="Kennedy I."/>
            <person name="Paterson A.H."/>
            <person name="Gonzalez V."/>
            <person name="Mavingui P."/>
            <person name="Zhulin I.B."/>
        </authorList>
    </citation>
    <scope>NUCLEOTIDE SEQUENCE [LARGE SCALE GENOMIC DNA]</scope>
    <source>
        <strain evidence="2 3">Sp245</strain>
    </source>
</reference>
<protein>
    <submittedName>
        <fullName evidence="2">Uncharacterized protein</fullName>
    </submittedName>
</protein>
<dbReference type="AlphaFoldDB" id="A0A9P1NKW8"/>
<feature type="compositionally biased region" description="Low complexity" evidence="1">
    <location>
        <begin position="310"/>
        <end position="320"/>
    </location>
</feature>
<feature type="compositionally biased region" description="Gly residues" evidence="1">
    <location>
        <begin position="497"/>
        <end position="507"/>
    </location>
</feature>
<evidence type="ECO:0000256" key="1">
    <source>
        <dbReference type="SAM" id="MobiDB-lite"/>
    </source>
</evidence>
<dbReference type="Proteomes" id="UP000007319">
    <property type="component" value="Chromosome"/>
</dbReference>
<feature type="compositionally biased region" description="Basic residues" evidence="1">
    <location>
        <begin position="44"/>
        <end position="73"/>
    </location>
</feature>
<name>A0A9P1NKW8_9PROT</name>
<feature type="region of interest" description="Disordered" evidence="1">
    <location>
        <begin position="20"/>
        <end position="320"/>
    </location>
</feature>
<dbReference type="KEGG" id="abs:AZOBR_40204"/>
<evidence type="ECO:0000313" key="3">
    <source>
        <dbReference type="Proteomes" id="UP000007319"/>
    </source>
</evidence>
<dbReference type="EMBL" id="HE577327">
    <property type="protein sequence ID" value="CCC97035.1"/>
    <property type="molecule type" value="Genomic_DNA"/>
</dbReference>
<feature type="compositionally biased region" description="Basic and acidic residues" evidence="1">
    <location>
        <begin position="32"/>
        <end position="43"/>
    </location>
</feature>
<sequence length="571" mass="60487">MVSAFAAIFGEFHAVRVRRTVGASRRPCRRPSRGDPRRHDRAPLRRTRRGGGRRHPRRTGHPARRGRANRRRPAGGGGGPRPPDHPADRRTVRRPRTAGGAVHHAGPRARVGGGEAGPSGACAGHPVRQLQGPVGRSPALQQPELPRPRQGDADDLPGAGARRPGEAADRHRRHRRPGAPVAGAHGRPDPGDGAQPRRRLRGAEATGAVAGGNPVPAPRRDRQPRPRPAQPGGPRPLGRDPAPPGLRDGRHAGPLRLRGADERGGRRRAAAPRPRGQAARRQDHRGGRQDAAGGLSRRGAGGRRRRPPRRVVAPRPPCAGAYEAARHQGLLGPVHGFAGIRRAVPARRELLLRGAGARPGADRGGHRPPGDPGHPDDADRAAARRCLRLATGAADRQRPRDQRLGRRTLQAPARPGRPYGAAGRAARKGRGQLQRGGRQPGIPRAGHRPPLSRPPRHPGQRRGDSVAGTAGPRPTPAPGAGTSRGRAPGSGIEGNRIEGGGTASSGQGVGLKTATQICPSCFALQRTGAVPISLLSFCFGLPACYAFGCPDRRYAWTQSDAPHRPMRRLSY</sequence>
<feature type="compositionally biased region" description="Low complexity" evidence="1">
    <location>
        <begin position="410"/>
        <end position="424"/>
    </location>
</feature>
<gene>
    <name evidence="2" type="ORF">AZOBR_40204</name>
</gene>
<feature type="compositionally biased region" description="Basic and acidic residues" evidence="1">
    <location>
        <begin position="395"/>
        <end position="404"/>
    </location>
</feature>
<feature type="compositionally biased region" description="Basic residues" evidence="1">
    <location>
        <begin position="300"/>
        <end position="309"/>
    </location>
</feature>
<accession>A0A9P1NKW8</accession>